<keyword evidence="1" id="KW-0614">Plasmid</keyword>
<dbReference type="Proteomes" id="UP000000366">
    <property type="component" value="Plasmid RPME01"/>
</dbReference>
<dbReference type="RefSeq" id="WP_011831534.1">
    <property type="nucleotide sequence ID" value="NC_008826.1"/>
</dbReference>
<protein>
    <submittedName>
        <fullName evidence="1">Uncharacterized protein</fullName>
    </submittedName>
</protein>
<name>A2SMY0_METPP</name>
<dbReference type="EMBL" id="CP000556">
    <property type="protein sequence ID" value="ABM96919.1"/>
    <property type="molecule type" value="Genomic_DNA"/>
</dbReference>
<reference evidence="1 2" key="1">
    <citation type="journal article" date="2007" name="J. Bacteriol.">
        <title>Whole-genome analysis of the methyl tert-butyl ether-degrading beta-proteobacterium Methylibium petroleiphilum PM1.</title>
        <authorList>
            <person name="Kane S.R."/>
            <person name="Chakicherla A.Y."/>
            <person name="Chain P.S.G."/>
            <person name="Schmidt R."/>
            <person name="Shin M.W."/>
            <person name="Legler T.C."/>
            <person name="Scow K.M."/>
            <person name="Larimer F.W."/>
            <person name="Lucas S.M."/>
            <person name="Richardson P.M."/>
            <person name="Hristova K.R."/>
        </authorList>
    </citation>
    <scope>NUCLEOTIDE SEQUENCE [LARGE SCALE GENOMIC DNA]</scope>
    <source>
        <strain evidence="2">ATCC BAA-1232 / LMG 22953 / PM1</strain>
        <plasmid evidence="1 2">RPME01</plasmid>
    </source>
</reference>
<sequence>MLQGFLARYAQSCHLADRSDPATMANLRAILAPRLRGHMRELVTSLRRDRRSSRPLPGDVRRDLVLEALECREAIRAAQKVI</sequence>
<evidence type="ECO:0000313" key="1">
    <source>
        <dbReference type="EMBL" id="ABM96919.1"/>
    </source>
</evidence>
<evidence type="ECO:0000313" key="2">
    <source>
        <dbReference type="Proteomes" id="UP000000366"/>
    </source>
</evidence>
<organism evidence="1 2">
    <name type="scientific">Methylibium petroleiphilum (strain ATCC BAA-1232 / LMG 22953 / PM1)</name>
    <dbReference type="NCBI Taxonomy" id="420662"/>
    <lineage>
        <taxon>Bacteria</taxon>
        <taxon>Pseudomonadati</taxon>
        <taxon>Pseudomonadota</taxon>
        <taxon>Betaproteobacteria</taxon>
        <taxon>Burkholderiales</taxon>
        <taxon>Sphaerotilaceae</taxon>
        <taxon>Methylibium</taxon>
    </lineage>
</organism>
<accession>A2SMY0</accession>
<dbReference type="AlphaFoldDB" id="A2SMY0"/>
<geneLocation type="plasmid" evidence="1 2">
    <name>RPME01</name>
</geneLocation>
<proteinExistence type="predicted"/>
<gene>
    <name evidence="1" type="ordered locus">Mpe_B0141</name>
</gene>
<dbReference type="HOGENOM" id="CLU_2554401_0_0_4"/>
<dbReference type="KEGG" id="mpt:Mpe_B0141"/>
<keyword evidence="2" id="KW-1185">Reference proteome</keyword>